<dbReference type="PANTHER" id="PTHR42801">
    <property type="entry name" value="THIOREDOXIN-DEPENDENT PEROXIDE REDUCTASE"/>
    <property type="match status" value="1"/>
</dbReference>
<evidence type="ECO:0000256" key="1">
    <source>
        <dbReference type="ARBA" id="ARBA00013017"/>
    </source>
</evidence>
<evidence type="ECO:0000256" key="7">
    <source>
        <dbReference type="ARBA" id="ARBA00032824"/>
    </source>
</evidence>
<keyword evidence="3" id="KW-0049">Antioxidant</keyword>
<dbReference type="PANTHER" id="PTHR42801:SF7">
    <property type="entry name" value="SLL1159 PROTEIN"/>
    <property type="match status" value="1"/>
</dbReference>
<dbReference type="GO" id="GO:0008379">
    <property type="term" value="F:thioredoxin peroxidase activity"/>
    <property type="evidence" value="ECO:0007669"/>
    <property type="project" value="TreeGrafter"/>
</dbReference>
<dbReference type="GO" id="GO:0005737">
    <property type="term" value="C:cytoplasm"/>
    <property type="evidence" value="ECO:0007669"/>
    <property type="project" value="TreeGrafter"/>
</dbReference>
<name>A0A2V1DCJ6_9PLEO</name>
<dbReference type="SUPFAM" id="SSF52833">
    <property type="entry name" value="Thioredoxin-like"/>
    <property type="match status" value="1"/>
</dbReference>
<comment type="catalytic activity">
    <reaction evidence="9">
        <text>a hydroperoxide + [thioredoxin]-dithiol = an alcohol + [thioredoxin]-disulfide + H2O</text>
        <dbReference type="Rhea" id="RHEA:62620"/>
        <dbReference type="Rhea" id="RHEA-COMP:10698"/>
        <dbReference type="Rhea" id="RHEA-COMP:10700"/>
        <dbReference type="ChEBI" id="CHEBI:15377"/>
        <dbReference type="ChEBI" id="CHEBI:29950"/>
        <dbReference type="ChEBI" id="CHEBI:30879"/>
        <dbReference type="ChEBI" id="CHEBI:35924"/>
        <dbReference type="ChEBI" id="CHEBI:50058"/>
        <dbReference type="EC" id="1.11.1.24"/>
    </reaction>
</comment>
<keyword evidence="6" id="KW-0676">Redox-active center</keyword>
<gene>
    <name evidence="11" type="ORF">DM02DRAFT_600258</name>
</gene>
<keyword evidence="12" id="KW-1185">Reference proteome</keyword>
<dbReference type="STRING" id="97972.A0A2V1DCJ6"/>
<organism evidence="11 12">
    <name type="scientific">Periconia macrospinosa</name>
    <dbReference type="NCBI Taxonomy" id="97972"/>
    <lineage>
        <taxon>Eukaryota</taxon>
        <taxon>Fungi</taxon>
        <taxon>Dikarya</taxon>
        <taxon>Ascomycota</taxon>
        <taxon>Pezizomycotina</taxon>
        <taxon>Dothideomycetes</taxon>
        <taxon>Pleosporomycetidae</taxon>
        <taxon>Pleosporales</taxon>
        <taxon>Massarineae</taxon>
        <taxon>Periconiaceae</taxon>
        <taxon>Periconia</taxon>
    </lineage>
</organism>
<dbReference type="InterPro" id="IPR050924">
    <property type="entry name" value="Peroxiredoxin_BCP/PrxQ"/>
</dbReference>
<dbReference type="OrthoDB" id="338622at2759"/>
<dbReference type="InterPro" id="IPR036249">
    <property type="entry name" value="Thioredoxin-like_sf"/>
</dbReference>
<dbReference type="InterPro" id="IPR013766">
    <property type="entry name" value="Thioredoxin_domain"/>
</dbReference>
<evidence type="ECO:0000256" key="6">
    <source>
        <dbReference type="ARBA" id="ARBA00023284"/>
    </source>
</evidence>
<dbReference type="Proteomes" id="UP000244855">
    <property type="component" value="Unassembled WGS sequence"/>
</dbReference>
<sequence length="217" mass="23939">MSTLAPQLDAITQNLTATAPESVVETISAARLVAESKFANPPETIRANSSFPPFVLPNAKNELVSSKNLLSKGPLLVTFYRGSWCPYCNIALRALQQSLEEIHAKGVELVAISPMLPDASLSTQEKNELNFEVLSDVGNEFAKKLGIVWTQPDEIRQVQKAFGHDMKKLNGDASNELPVPATFLIGADGLVKNLFFEADYRKRIEPSEVLEWIEKLE</sequence>
<evidence type="ECO:0000256" key="8">
    <source>
        <dbReference type="ARBA" id="ARBA00038489"/>
    </source>
</evidence>
<dbReference type="Pfam" id="PF00578">
    <property type="entry name" value="AhpC-TSA"/>
    <property type="match status" value="1"/>
</dbReference>
<comment type="similarity">
    <text evidence="8">Belongs to the peroxiredoxin family. BCP/PrxQ subfamily.</text>
</comment>
<dbReference type="PROSITE" id="PS51352">
    <property type="entry name" value="THIOREDOXIN_2"/>
    <property type="match status" value="1"/>
</dbReference>
<evidence type="ECO:0000313" key="11">
    <source>
        <dbReference type="EMBL" id="PVH95781.1"/>
    </source>
</evidence>
<keyword evidence="5" id="KW-1015">Disulfide bond</keyword>
<evidence type="ECO:0000256" key="3">
    <source>
        <dbReference type="ARBA" id="ARBA00022862"/>
    </source>
</evidence>
<dbReference type="GO" id="GO:0045454">
    <property type="term" value="P:cell redox homeostasis"/>
    <property type="evidence" value="ECO:0007669"/>
    <property type="project" value="TreeGrafter"/>
</dbReference>
<keyword evidence="2" id="KW-0575">Peroxidase</keyword>
<evidence type="ECO:0000259" key="10">
    <source>
        <dbReference type="PROSITE" id="PS51352"/>
    </source>
</evidence>
<dbReference type="AlphaFoldDB" id="A0A2V1DCJ6"/>
<protein>
    <recommendedName>
        <fullName evidence="1">thioredoxin-dependent peroxiredoxin</fullName>
        <ecNumber evidence="1">1.11.1.24</ecNumber>
    </recommendedName>
    <alternativeName>
        <fullName evidence="7">Thioredoxin peroxidase</fullName>
    </alternativeName>
</protein>
<reference evidence="11 12" key="1">
    <citation type="journal article" date="2018" name="Sci. Rep.">
        <title>Comparative genomics provides insights into the lifestyle and reveals functional heterogeneity of dark septate endophytic fungi.</title>
        <authorList>
            <person name="Knapp D.G."/>
            <person name="Nemeth J.B."/>
            <person name="Barry K."/>
            <person name="Hainaut M."/>
            <person name="Henrissat B."/>
            <person name="Johnson J."/>
            <person name="Kuo A."/>
            <person name="Lim J.H.P."/>
            <person name="Lipzen A."/>
            <person name="Nolan M."/>
            <person name="Ohm R.A."/>
            <person name="Tamas L."/>
            <person name="Grigoriev I.V."/>
            <person name="Spatafora J.W."/>
            <person name="Nagy L.G."/>
            <person name="Kovacs G.M."/>
        </authorList>
    </citation>
    <scope>NUCLEOTIDE SEQUENCE [LARGE SCALE GENOMIC DNA]</scope>
    <source>
        <strain evidence="11 12">DSE2036</strain>
    </source>
</reference>
<dbReference type="Gene3D" id="3.40.30.10">
    <property type="entry name" value="Glutaredoxin"/>
    <property type="match status" value="1"/>
</dbReference>
<dbReference type="InterPro" id="IPR000866">
    <property type="entry name" value="AhpC/TSA"/>
</dbReference>
<dbReference type="EMBL" id="KZ805484">
    <property type="protein sequence ID" value="PVH95781.1"/>
    <property type="molecule type" value="Genomic_DNA"/>
</dbReference>
<accession>A0A2V1DCJ6</accession>
<evidence type="ECO:0000256" key="2">
    <source>
        <dbReference type="ARBA" id="ARBA00022559"/>
    </source>
</evidence>
<dbReference type="GO" id="GO:0034599">
    <property type="term" value="P:cellular response to oxidative stress"/>
    <property type="evidence" value="ECO:0007669"/>
    <property type="project" value="TreeGrafter"/>
</dbReference>
<evidence type="ECO:0000256" key="5">
    <source>
        <dbReference type="ARBA" id="ARBA00023157"/>
    </source>
</evidence>
<dbReference type="EC" id="1.11.1.24" evidence="1"/>
<proteinExistence type="inferred from homology"/>
<keyword evidence="4" id="KW-0560">Oxidoreductase</keyword>
<feature type="domain" description="Thioredoxin" evidence="10">
    <location>
        <begin position="45"/>
        <end position="217"/>
    </location>
</feature>
<evidence type="ECO:0000256" key="4">
    <source>
        <dbReference type="ARBA" id="ARBA00023002"/>
    </source>
</evidence>
<dbReference type="CDD" id="cd02970">
    <property type="entry name" value="PRX_like2"/>
    <property type="match status" value="1"/>
</dbReference>
<evidence type="ECO:0000256" key="9">
    <source>
        <dbReference type="ARBA" id="ARBA00049091"/>
    </source>
</evidence>
<evidence type="ECO:0000313" key="12">
    <source>
        <dbReference type="Proteomes" id="UP000244855"/>
    </source>
</evidence>